<gene>
    <name evidence="5" type="primary">rplD</name>
    <name evidence="7" type="ORF">A2V49_00010</name>
</gene>
<evidence type="ECO:0000256" key="5">
    <source>
        <dbReference type="HAMAP-Rule" id="MF_01328"/>
    </source>
</evidence>
<dbReference type="HAMAP" id="MF_01328_B">
    <property type="entry name" value="Ribosomal_uL4_B"/>
    <property type="match status" value="1"/>
</dbReference>
<name>A0A1F4UK22_UNCKA</name>
<dbReference type="Pfam" id="PF00573">
    <property type="entry name" value="Ribosomal_L4"/>
    <property type="match status" value="1"/>
</dbReference>
<comment type="function">
    <text evidence="5">One of the primary rRNA binding proteins, this protein initially binds near the 5'-end of the 23S rRNA. It is important during the early stages of 50S assembly. It makes multiple contacts with different domains of the 23S rRNA in the assembled 50S subunit and ribosome.</text>
</comment>
<protein>
    <recommendedName>
        <fullName evidence="4 5">Large ribosomal subunit protein uL4</fullName>
    </recommendedName>
</protein>
<organism evidence="7 8">
    <name type="scientific">candidate division WWE3 bacterium RBG_19FT_COMBO_34_6</name>
    <dbReference type="NCBI Taxonomy" id="1802612"/>
    <lineage>
        <taxon>Bacteria</taxon>
        <taxon>Katanobacteria</taxon>
    </lineage>
</organism>
<comment type="caution">
    <text evidence="7">The sequence shown here is derived from an EMBL/GenBank/DDBJ whole genome shotgun (WGS) entry which is preliminary data.</text>
</comment>
<dbReference type="Proteomes" id="UP000178615">
    <property type="component" value="Unassembled WGS sequence"/>
</dbReference>
<dbReference type="GO" id="GO:1990904">
    <property type="term" value="C:ribonucleoprotein complex"/>
    <property type="evidence" value="ECO:0007669"/>
    <property type="project" value="UniProtKB-KW"/>
</dbReference>
<dbReference type="GO" id="GO:0006412">
    <property type="term" value="P:translation"/>
    <property type="evidence" value="ECO:0007669"/>
    <property type="project" value="UniProtKB-UniRule"/>
</dbReference>
<accession>A0A1F4UK22</accession>
<keyword evidence="3 5" id="KW-0687">Ribonucleoprotein</keyword>
<sequence>MTLEKSVFGQKPNIDLLSQYIYIHQSNQRQGTAATKTRSQVSGGGRKPWKQKGTGRARHGSIRSPIWAHGGVAHGPKPKSWKLDLPKKMKKLSMVSALSQKYSEDCITVIDNISVEKPSTVKMIQLLDNLRLNDQKVLIVLNKLDKNIVKSTNNLQNVKTVTDLNLNPYDVLETKKVLFVKDSIKKIQEKYNESK</sequence>
<dbReference type="GO" id="GO:0003735">
    <property type="term" value="F:structural constituent of ribosome"/>
    <property type="evidence" value="ECO:0007669"/>
    <property type="project" value="InterPro"/>
</dbReference>
<comment type="function">
    <text evidence="5">Forms part of the polypeptide exit tunnel.</text>
</comment>
<feature type="region of interest" description="Disordered" evidence="6">
    <location>
        <begin position="28"/>
        <end position="61"/>
    </location>
</feature>
<feature type="compositionally biased region" description="Polar residues" evidence="6">
    <location>
        <begin position="28"/>
        <end position="41"/>
    </location>
</feature>
<dbReference type="AlphaFoldDB" id="A0A1F4UK22"/>
<keyword evidence="5" id="KW-0699">rRNA-binding</keyword>
<proteinExistence type="inferred from homology"/>
<dbReference type="InterPro" id="IPR002136">
    <property type="entry name" value="Ribosomal_uL4"/>
</dbReference>
<evidence type="ECO:0000256" key="2">
    <source>
        <dbReference type="ARBA" id="ARBA00022980"/>
    </source>
</evidence>
<evidence type="ECO:0000313" key="8">
    <source>
        <dbReference type="Proteomes" id="UP000178615"/>
    </source>
</evidence>
<dbReference type="InterPro" id="IPR023574">
    <property type="entry name" value="Ribosomal_uL4_dom_sf"/>
</dbReference>
<keyword evidence="2 5" id="KW-0689">Ribosomal protein</keyword>
<evidence type="ECO:0000256" key="3">
    <source>
        <dbReference type="ARBA" id="ARBA00023274"/>
    </source>
</evidence>
<comment type="similarity">
    <text evidence="1 5">Belongs to the universal ribosomal protein uL4 family.</text>
</comment>
<keyword evidence="5" id="KW-0694">RNA-binding</keyword>
<dbReference type="GO" id="GO:0005840">
    <property type="term" value="C:ribosome"/>
    <property type="evidence" value="ECO:0007669"/>
    <property type="project" value="UniProtKB-KW"/>
</dbReference>
<dbReference type="GO" id="GO:0019843">
    <property type="term" value="F:rRNA binding"/>
    <property type="evidence" value="ECO:0007669"/>
    <property type="project" value="UniProtKB-UniRule"/>
</dbReference>
<comment type="subunit">
    <text evidence="5">Part of the 50S ribosomal subunit.</text>
</comment>
<dbReference type="NCBIfam" id="TIGR03953">
    <property type="entry name" value="rplD_bact"/>
    <property type="match status" value="1"/>
</dbReference>
<dbReference type="InterPro" id="IPR013005">
    <property type="entry name" value="Ribosomal_uL4-like"/>
</dbReference>
<feature type="compositionally biased region" description="Basic residues" evidence="6">
    <location>
        <begin position="47"/>
        <end position="61"/>
    </location>
</feature>
<evidence type="ECO:0000256" key="6">
    <source>
        <dbReference type="SAM" id="MobiDB-lite"/>
    </source>
</evidence>
<dbReference type="PANTHER" id="PTHR10746">
    <property type="entry name" value="50S RIBOSOMAL PROTEIN L4"/>
    <property type="match status" value="1"/>
</dbReference>
<dbReference type="Gene3D" id="3.40.1370.10">
    <property type="match status" value="1"/>
</dbReference>
<evidence type="ECO:0000313" key="7">
    <source>
        <dbReference type="EMBL" id="OGC45160.1"/>
    </source>
</evidence>
<evidence type="ECO:0000256" key="4">
    <source>
        <dbReference type="ARBA" id="ARBA00035244"/>
    </source>
</evidence>
<dbReference type="EMBL" id="MEUV01000046">
    <property type="protein sequence ID" value="OGC45160.1"/>
    <property type="molecule type" value="Genomic_DNA"/>
</dbReference>
<reference evidence="7 8" key="1">
    <citation type="journal article" date="2016" name="Nat. Commun.">
        <title>Thousands of microbial genomes shed light on interconnected biogeochemical processes in an aquifer system.</title>
        <authorList>
            <person name="Anantharaman K."/>
            <person name="Brown C.T."/>
            <person name="Hug L.A."/>
            <person name="Sharon I."/>
            <person name="Castelle C.J."/>
            <person name="Probst A.J."/>
            <person name="Thomas B.C."/>
            <person name="Singh A."/>
            <person name="Wilkins M.J."/>
            <person name="Karaoz U."/>
            <person name="Brodie E.L."/>
            <person name="Williams K.H."/>
            <person name="Hubbard S.S."/>
            <person name="Banfield J.F."/>
        </authorList>
    </citation>
    <scope>NUCLEOTIDE SEQUENCE [LARGE SCALE GENOMIC DNA]</scope>
</reference>
<dbReference type="PANTHER" id="PTHR10746:SF6">
    <property type="entry name" value="LARGE RIBOSOMAL SUBUNIT PROTEIN UL4M"/>
    <property type="match status" value="1"/>
</dbReference>
<evidence type="ECO:0000256" key="1">
    <source>
        <dbReference type="ARBA" id="ARBA00010528"/>
    </source>
</evidence>
<dbReference type="SUPFAM" id="SSF52166">
    <property type="entry name" value="Ribosomal protein L4"/>
    <property type="match status" value="1"/>
</dbReference>